<keyword evidence="3" id="KW-1185">Reference proteome</keyword>
<dbReference type="AlphaFoldDB" id="A0A1I6JVX9"/>
<sequence>MRMSLPCLALALAGCATTPDATKPPPPVPLTLDLADPVVEAEIAGVPLRLRVDFQQKDVIELNPAAAARLAVKWEDGFDVAVGRVVLQGRQARAPVLIGGVAIESVVAEHGRDCCAGVDGAISPASLPYDPVRLVRQSEPEGRSASYPATISAETGLTLAQPLGRETLRVRLALDGETPIATASAGAVLAKAQGGRFVGPVFRVTPAFGVSRQARTMVFARPPLVAGFPLERVAVRFADFSGGRTLPLPGEGDGEGIEVRGRAPPPQRDWPSVSLGRQQLDRCREIAFHRAQSVITLDCRFGS</sequence>
<dbReference type="PROSITE" id="PS51257">
    <property type="entry name" value="PROKAR_LIPOPROTEIN"/>
    <property type="match status" value="1"/>
</dbReference>
<organism evidence="2 3">
    <name type="scientific">Sphingomonas jatrophae</name>
    <dbReference type="NCBI Taxonomy" id="1166337"/>
    <lineage>
        <taxon>Bacteria</taxon>
        <taxon>Pseudomonadati</taxon>
        <taxon>Pseudomonadota</taxon>
        <taxon>Alphaproteobacteria</taxon>
        <taxon>Sphingomonadales</taxon>
        <taxon>Sphingomonadaceae</taxon>
        <taxon>Sphingomonas</taxon>
    </lineage>
</organism>
<dbReference type="EMBL" id="FOZG01000001">
    <property type="protein sequence ID" value="SFR83103.1"/>
    <property type="molecule type" value="Genomic_DNA"/>
</dbReference>
<reference evidence="2 3" key="1">
    <citation type="submission" date="2016-10" db="EMBL/GenBank/DDBJ databases">
        <authorList>
            <person name="de Groot N.N."/>
        </authorList>
    </citation>
    <scope>NUCLEOTIDE SEQUENCE [LARGE SCALE GENOMIC DNA]</scope>
    <source>
        <strain evidence="2 3">S5-249</strain>
    </source>
</reference>
<dbReference type="STRING" id="1166337.SAMN05192580_0964"/>
<name>A0A1I6JVX9_9SPHN</name>
<evidence type="ECO:0008006" key="4">
    <source>
        <dbReference type="Google" id="ProtNLM"/>
    </source>
</evidence>
<proteinExistence type="predicted"/>
<feature type="region of interest" description="Disordered" evidence="1">
    <location>
        <begin position="248"/>
        <end position="273"/>
    </location>
</feature>
<evidence type="ECO:0000256" key="1">
    <source>
        <dbReference type="SAM" id="MobiDB-lite"/>
    </source>
</evidence>
<dbReference type="Proteomes" id="UP000198824">
    <property type="component" value="Unassembled WGS sequence"/>
</dbReference>
<evidence type="ECO:0000313" key="2">
    <source>
        <dbReference type="EMBL" id="SFR83103.1"/>
    </source>
</evidence>
<gene>
    <name evidence="2" type="ORF">SAMN05192580_0964</name>
</gene>
<accession>A0A1I6JVX9</accession>
<evidence type="ECO:0000313" key="3">
    <source>
        <dbReference type="Proteomes" id="UP000198824"/>
    </source>
</evidence>
<protein>
    <recommendedName>
        <fullName evidence="4">Lipoprotein</fullName>
    </recommendedName>
</protein>